<sequence length="449" mass="49866">MFLVNSVWSSSSLSADAPPSDQEEIVSSKGGVVNTNTEISYNSFQYQTASATPRSKMREIPMEDLEIAMKVVIVGNGSVGKSSMIQRFCKGIFTRDYKKTIGVDFLERIIMVDDQPVRLMLWDTAGQEEFDAITRTYYRGANACVLACSIADKESFLALPKWKNKVCRECGDIPMVLVANKVDLQKESVVDSAELEGMARSLGVPKLIKSSVKDDLNVSTVFNYLAQSYMQSILSQVSGLDSHDPYIDPMMNEANSLHAPLFPPNNKSAQQQKGLITNGHNNKKGNQITLINGNSNNKSSNTKTGKSLFRNPIILKSSQPINGTQSTPSTPSPPPNNNNNNNSSGFGGFFSKNKQNNYNHQQNNNYQQHAQHHNLFHRSRSNKYPANVLPPPVALINGRMIHQPYSPFINGPGGLAGRDPRHWNDNIPFRLDLVKDRKRRKETSSCTIL</sequence>
<name>A0ABP1PNP1_9HEXA</name>
<feature type="compositionally biased region" description="Low complexity" evidence="3">
    <location>
        <begin position="337"/>
        <end position="361"/>
    </location>
</feature>
<comment type="caution">
    <text evidence="4">The sequence shown here is derived from an EMBL/GenBank/DDBJ whole genome shotgun (WGS) entry which is preliminary data.</text>
</comment>
<dbReference type="PROSITE" id="PS51419">
    <property type="entry name" value="RAB"/>
    <property type="match status" value="1"/>
</dbReference>
<dbReference type="Proteomes" id="UP001642540">
    <property type="component" value="Unassembled WGS sequence"/>
</dbReference>
<proteinExistence type="predicted"/>
<evidence type="ECO:0000256" key="1">
    <source>
        <dbReference type="ARBA" id="ARBA00022741"/>
    </source>
</evidence>
<dbReference type="PRINTS" id="PR00449">
    <property type="entry name" value="RASTRNSFRMNG"/>
</dbReference>
<dbReference type="SMART" id="SM00176">
    <property type="entry name" value="RAN"/>
    <property type="match status" value="1"/>
</dbReference>
<dbReference type="InterPro" id="IPR050227">
    <property type="entry name" value="Rab"/>
</dbReference>
<feature type="compositionally biased region" description="Polar residues" evidence="3">
    <location>
        <begin position="265"/>
        <end position="291"/>
    </location>
</feature>
<evidence type="ECO:0000256" key="2">
    <source>
        <dbReference type="ARBA" id="ARBA00023134"/>
    </source>
</evidence>
<accession>A0ABP1PNP1</accession>
<feature type="region of interest" description="Disordered" evidence="3">
    <location>
        <begin position="1"/>
        <end position="27"/>
    </location>
</feature>
<dbReference type="SMART" id="SM00175">
    <property type="entry name" value="RAB"/>
    <property type="match status" value="1"/>
</dbReference>
<evidence type="ECO:0008006" key="6">
    <source>
        <dbReference type="Google" id="ProtNLM"/>
    </source>
</evidence>
<dbReference type="InterPro" id="IPR001806">
    <property type="entry name" value="Small_GTPase"/>
</dbReference>
<dbReference type="SMART" id="SM00174">
    <property type="entry name" value="RHO"/>
    <property type="match status" value="1"/>
</dbReference>
<evidence type="ECO:0000256" key="3">
    <source>
        <dbReference type="SAM" id="MobiDB-lite"/>
    </source>
</evidence>
<dbReference type="PROSITE" id="PS51421">
    <property type="entry name" value="RAS"/>
    <property type="match status" value="1"/>
</dbReference>
<keyword evidence="1" id="KW-0547">Nucleotide-binding</keyword>
<feature type="compositionally biased region" description="Low complexity" evidence="3">
    <location>
        <begin position="292"/>
        <end position="307"/>
    </location>
</feature>
<feature type="compositionally biased region" description="Low complexity" evidence="3">
    <location>
        <begin position="1"/>
        <end position="20"/>
    </location>
</feature>
<feature type="region of interest" description="Disordered" evidence="3">
    <location>
        <begin position="259"/>
        <end position="361"/>
    </location>
</feature>
<dbReference type="NCBIfam" id="TIGR00231">
    <property type="entry name" value="small_GTP"/>
    <property type="match status" value="1"/>
</dbReference>
<dbReference type="SMART" id="SM00173">
    <property type="entry name" value="RAS"/>
    <property type="match status" value="1"/>
</dbReference>
<dbReference type="PROSITE" id="PS51420">
    <property type="entry name" value="RHO"/>
    <property type="match status" value="1"/>
</dbReference>
<evidence type="ECO:0000313" key="5">
    <source>
        <dbReference type="Proteomes" id="UP001642540"/>
    </source>
</evidence>
<dbReference type="PANTHER" id="PTHR47977">
    <property type="entry name" value="RAS-RELATED PROTEIN RAB"/>
    <property type="match status" value="1"/>
</dbReference>
<protein>
    <recommendedName>
        <fullName evidence="6">Ras-related protein Rab-23</fullName>
    </recommendedName>
</protein>
<dbReference type="EMBL" id="CAXLJM020000007">
    <property type="protein sequence ID" value="CAL8072215.1"/>
    <property type="molecule type" value="Genomic_DNA"/>
</dbReference>
<reference evidence="4 5" key="1">
    <citation type="submission" date="2024-08" db="EMBL/GenBank/DDBJ databases">
        <authorList>
            <person name="Cucini C."/>
            <person name="Frati F."/>
        </authorList>
    </citation>
    <scope>NUCLEOTIDE SEQUENCE [LARGE SCALE GENOMIC DNA]</scope>
</reference>
<keyword evidence="5" id="KW-1185">Reference proteome</keyword>
<gene>
    <name evidence="4" type="ORF">ODALV1_LOCUS2056</name>
</gene>
<evidence type="ECO:0000313" key="4">
    <source>
        <dbReference type="EMBL" id="CAL8072215.1"/>
    </source>
</evidence>
<dbReference type="Pfam" id="PF00071">
    <property type="entry name" value="Ras"/>
    <property type="match status" value="1"/>
</dbReference>
<dbReference type="Gene3D" id="3.40.50.300">
    <property type="entry name" value="P-loop containing nucleotide triphosphate hydrolases"/>
    <property type="match status" value="1"/>
</dbReference>
<dbReference type="InterPro" id="IPR005225">
    <property type="entry name" value="Small_GTP-bd"/>
</dbReference>
<keyword evidence="2" id="KW-0342">GTP-binding</keyword>
<dbReference type="SUPFAM" id="SSF52540">
    <property type="entry name" value="P-loop containing nucleoside triphosphate hydrolases"/>
    <property type="match status" value="1"/>
</dbReference>
<organism evidence="4 5">
    <name type="scientific">Orchesella dallaii</name>
    <dbReference type="NCBI Taxonomy" id="48710"/>
    <lineage>
        <taxon>Eukaryota</taxon>
        <taxon>Metazoa</taxon>
        <taxon>Ecdysozoa</taxon>
        <taxon>Arthropoda</taxon>
        <taxon>Hexapoda</taxon>
        <taxon>Collembola</taxon>
        <taxon>Entomobryomorpha</taxon>
        <taxon>Entomobryoidea</taxon>
        <taxon>Orchesellidae</taxon>
        <taxon>Orchesellinae</taxon>
        <taxon>Orchesella</taxon>
    </lineage>
</organism>
<dbReference type="InterPro" id="IPR027417">
    <property type="entry name" value="P-loop_NTPase"/>
</dbReference>